<reference evidence="2 3" key="1">
    <citation type="submission" date="2021-06" db="EMBL/GenBank/DDBJ databases">
        <title>Caerostris darwini draft genome.</title>
        <authorList>
            <person name="Kono N."/>
            <person name="Arakawa K."/>
        </authorList>
    </citation>
    <scope>NUCLEOTIDE SEQUENCE [LARGE SCALE GENOMIC DNA]</scope>
</reference>
<protein>
    <submittedName>
        <fullName evidence="2">Uncharacterized protein</fullName>
    </submittedName>
</protein>
<feature type="compositionally biased region" description="Basic and acidic residues" evidence="1">
    <location>
        <begin position="134"/>
        <end position="144"/>
    </location>
</feature>
<dbReference type="AlphaFoldDB" id="A0AAV4PJ79"/>
<evidence type="ECO:0000256" key="1">
    <source>
        <dbReference type="SAM" id="MobiDB-lite"/>
    </source>
</evidence>
<feature type="region of interest" description="Disordered" evidence="1">
    <location>
        <begin position="64"/>
        <end position="144"/>
    </location>
</feature>
<feature type="compositionally biased region" description="Basic and acidic residues" evidence="1">
    <location>
        <begin position="92"/>
        <end position="110"/>
    </location>
</feature>
<sequence>MRRLPATLSHPFAPIYQCSTHSFHPRNIIKESKNIILQKIRKPHRDAKITSNDVPSIRTNLSVDGNFNRIPPHEKSSELKAGTIPLKQPFQETRKNGNTHREGNKTKGQRETQPWIVSQNVERKQHFANVNNRSENRQVESQLK</sequence>
<name>A0AAV4PJ79_9ARAC</name>
<proteinExistence type="predicted"/>
<dbReference type="Proteomes" id="UP001054837">
    <property type="component" value="Unassembled WGS sequence"/>
</dbReference>
<gene>
    <name evidence="2" type="ORF">CDAR_283921</name>
</gene>
<accession>A0AAV4PJ79</accession>
<feature type="compositionally biased region" description="Polar residues" evidence="1">
    <location>
        <begin position="111"/>
        <end position="120"/>
    </location>
</feature>
<organism evidence="2 3">
    <name type="scientific">Caerostris darwini</name>
    <dbReference type="NCBI Taxonomy" id="1538125"/>
    <lineage>
        <taxon>Eukaryota</taxon>
        <taxon>Metazoa</taxon>
        <taxon>Ecdysozoa</taxon>
        <taxon>Arthropoda</taxon>
        <taxon>Chelicerata</taxon>
        <taxon>Arachnida</taxon>
        <taxon>Araneae</taxon>
        <taxon>Araneomorphae</taxon>
        <taxon>Entelegynae</taxon>
        <taxon>Araneoidea</taxon>
        <taxon>Araneidae</taxon>
        <taxon>Caerostris</taxon>
    </lineage>
</organism>
<keyword evidence="3" id="KW-1185">Reference proteome</keyword>
<evidence type="ECO:0000313" key="2">
    <source>
        <dbReference type="EMBL" id="GIX97126.1"/>
    </source>
</evidence>
<evidence type="ECO:0000313" key="3">
    <source>
        <dbReference type="Proteomes" id="UP001054837"/>
    </source>
</evidence>
<comment type="caution">
    <text evidence="2">The sequence shown here is derived from an EMBL/GenBank/DDBJ whole genome shotgun (WGS) entry which is preliminary data.</text>
</comment>
<dbReference type="EMBL" id="BPLQ01003005">
    <property type="protein sequence ID" value="GIX97126.1"/>
    <property type="molecule type" value="Genomic_DNA"/>
</dbReference>